<feature type="region of interest" description="Disordered" evidence="1">
    <location>
        <begin position="1"/>
        <end position="38"/>
    </location>
</feature>
<evidence type="ECO:0000313" key="2">
    <source>
        <dbReference type="EMBL" id="CAA9345296.1"/>
    </source>
</evidence>
<sequence length="38" mass="4321">ARRRPDGRPPAQAPLGRLPAGRPPLRPARCRTPRRQRL</sequence>
<feature type="compositionally biased region" description="Basic residues" evidence="1">
    <location>
        <begin position="28"/>
        <end position="38"/>
    </location>
</feature>
<dbReference type="AlphaFoldDB" id="A0A6J4LZT4"/>
<evidence type="ECO:0000256" key="1">
    <source>
        <dbReference type="SAM" id="MobiDB-lite"/>
    </source>
</evidence>
<feature type="non-terminal residue" evidence="2">
    <location>
        <position position="1"/>
    </location>
</feature>
<feature type="non-terminal residue" evidence="2">
    <location>
        <position position="38"/>
    </location>
</feature>
<protein>
    <submittedName>
        <fullName evidence="2">Uncharacterized protein</fullName>
    </submittedName>
</protein>
<proteinExistence type="predicted"/>
<dbReference type="EMBL" id="CADCUB010000126">
    <property type="protein sequence ID" value="CAA9345296.1"/>
    <property type="molecule type" value="Genomic_DNA"/>
</dbReference>
<gene>
    <name evidence="2" type="ORF">AVDCRST_MAG07-2634</name>
</gene>
<reference evidence="2" key="1">
    <citation type="submission" date="2020-02" db="EMBL/GenBank/DDBJ databases">
        <authorList>
            <person name="Meier V. D."/>
        </authorList>
    </citation>
    <scope>NUCLEOTIDE SEQUENCE</scope>
    <source>
        <strain evidence="2">AVDCRST_MAG07</strain>
    </source>
</reference>
<organism evidence="2">
    <name type="scientific">uncultured Frankineae bacterium</name>
    <dbReference type="NCBI Taxonomy" id="437475"/>
    <lineage>
        <taxon>Bacteria</taxon>
        <taxon>Bacillati</taxon>
        <taxon>Actinomycetota</taxon>
        <taxon>Actinomycetes</taxon>
        <taxon>Frankiales</taxon>
        <taxon>environmental samples</taxon>
    </lineage>
</organism>
<name>A0A6J4LZT4_9ACTN</name>
<accession>A0A6J4LZT4</accession>